<dbReference type="CTD" id="65999"/>
<accession>A0A6J2UTQ1</accession>
<dbReference type="GO" id="GO:0036158">
    <property type="term" value="P:outer dynein arm assembly"/>
    <property type="evidence" value="ECO:0007669"/>
    <property type="project" value="TreeGrafter"/>
</dbReference>
<dbReference type="Proteomes" id="UP000504632">
    <property type="component" value="Chromosome 2"/>
</dbReference>
<keyword evidence="2" id="KW-0677">Repeat</keyword>
<dbReference type="PROSITE" id="PS51450">
    <property type="entry name" value="LRR"/>
    <property type="match status" value="3"/>
</dbReference>
<dbReference type="Gene3D" id="3.80.10.10">
    <property type="entry name" value="Ribonuclease Inhibitor"/>
    <property type="match status" value="1"/>
</dbReference>
<dbReference type="PANTHER" id="PTHR18849">
    <property type="entry name" value="LEUCINE RICH REPEAT PROTEIN"/>
    <property type="match status" value="1"/>
</dbReference>
<keyword evidence="3" id="KW-1185">Reference proteome</keyword>
<evidence type="ECO:0000313" key="4">
    <source>
        <dbReference type="RefSeq" id="XP_030622702.1"/>
    </source>
</evidence>
<dbReference type="SMART" id="SM00365">
    <property type="entry name" value="LRR_SD22"/>
    <property type="match status" value="3"/>
</dbReference>
<dbReference type="PANTHER" id="PTHR18849:SF8">
    <property type="entry name" value="LEUCINE-RICH REPEAT-CONTAINING PROTEIN 61"/>
    <property type="match status" value="1"/>
</dbReference>
<sequence>MEAKKDKDHETEYARITPVLLKSRTGEFDLESILFLKLRSLGIYDLGCIGECVNLERLDLSGNNITNLAPLASLRLLLVLNLSANRISNLEPISGCENLQSLNVAGNLIASVDNLHALKPLKKLENIRLKDNTYNYTNPVCKNSSYRNVLLEMFPNIKVLDGERVVGRGSDLYQLCKDIDDTIKAGLYKNGQLPELPECKPWVEDGFWEIKRSNNAIVEEAYKQFSDVLHECRLLNSRAAHAIAQTERNLSLKNQPKQYTV</sequence>
<dbReference type="RefSeq" id="XP_030622702.1">
    <property type="nucleotide sequence ID" value="XM_030766842.1"/>
</dbReference>
<reference evidence="4" key="1">
    <citation type="submission" date="2025-08" db="UniProtKB">
        <authorList>
            <consortium name="RefSeq"/>
        </authorList>
    </citation>
    <scope>IDENTIFICATION</scope>
</reference>
<dbReference type="Pfam" id="PF14580">
    <property type="entry name" value="LRR_9"/>
    <property type="match status" value="1"/>
</dbReference>
<dbReference type="GO" id="GO:0005737">
    <property type="term" value="C:cytoplasm"/>
    <property type="evidence" value="ECO:0007669"/>
    <property type="project" value="TreeGrafter"/>
</dbReference>
<dbReference type="OrthoDB" id="433501at2759"/>
<evidence type="ECO:0000256" key="2">
    <source>
        <dbReference type="ARBA" id="ARBA00022737"/>
    </source>
</evidence>
<dbReference type="SUPFAM" id="SSF52058">
    <property type="entry name" value="L domain-like"/>
    <property type="match status" value="1"/>
</dbReference>
<dbReference type="InParanoid" id="A0A6J2UTQ1"/>
<evidence type="ECO:0000256" key="1">
    <source>
        <dbReference type="ARBA" id="ARBA00022614"/>
    </source>
</evidence>
<evidence type="ECO:0000313" key="3">
    <source>
        <dbReference type="Proteomes" id="UP000504632"/>
    </source>
</evidence>
<name>A0A6J2UTQ1_CHACN</name>
<keyword evidence="1" id="KW-0433">Leucine-rich repeat</keyword>
<proteinExistence type="predicted"/>
<organism evidence="3 4">
    <name type="scientific">Chanos chanos</name>
    <name type="common">Milkfish</name>
    <name type="synonym">Mugil chanos</name>
    <dbReference type="NCBI Taxonomy" id="29144"/>
    <lineage>
        <taxon>Eukaryota</taxon>
        <taxon>Metazoa</taxon>
        <taxon>Chordata</taxon>
        <taxon>Craniata</taxon>
        <taxon>Vertebrata</taxon>
        <taxon>Euteleostomi</taxon>
        <taxon>Actinopterygii</taxon>
        <taxon>Neopterygii</taxon>
        <taxon>Teleostei</taxon>
        <taxon>Ostariophysi</taxon>
        <taxon>Gonorynchiformes</taxon>
        <taxon>Chanidae</taxon>
        <taxon>Chanos</taxon>
    </lineage>
</organism>
<gene>
    <name evidence="4" type="primary">lrrc61</name>
</gene>
<protein>
    <submittedName>
        <fullName evidence="4">Leucine-rich repeat-containing protein 61</fullName>
    </submittedName>
</protein>
<dbReference type="AlphaFoldDB" id="A0A6J2UTQ1"/>
<dbReference type="InterPro" id="IPR032675">
    <property type="entry name" value="LRR_dom_sf"/>
</dbReference>
<dbReference type="GeneID" id="115806101"/>
<dbReference type="InterPro" id="IPR001611">
    <property type="entry name" value="Leu-rich_rpt"/>
</dbReference>